<organism evidence="1 2">
    <name type="scientific">Mesobacillus maritimus</name>
    <dbReference type="NCBI Taxonomy" id="1643336"/>
    <lineage>
        <taxon>Bacteria</taxon>
        <taxon>Bacillati</taxon>
        <taxon>Bacillota</taxon>
        <taxon>Bacilli</taxon>
        <taxon>Bacillales</taxon>
        <taxon>Bacillaceae</taxon>
        <taxon>Mesobacillus</taxon>
    </lineage>
</organism>
<comment type="caution">
    <text evidence="1">The sequence shown here is derived from an EMBL/GenBank/DDBJ whole genome shotgun (WGS) entry which is preliminary data.</text>
</comment>
<sequence>MFKSLAVYQFIDGQKRIVIKESFSNNDLKVIDRCYSSLAEYERYKTLFQMVLDNYLDLTKYLEKQENDEKHSEDSIKKIGFHANRLTINYLSSAKLFIEHTEKKLKSKYGNNSQEFKDWKSATKKEFDSSFSYRFLYHLRNYTQHYGFPIGSISRNSKIKNIMLFFVKDSLISNNYDWHRDVIRDLKEAPDKIPIFRVINEYNGCMARLYQAALKANCTTTSY</sequence>
<dbReference type="RefSeq" id="WP_221874892.1">
    <property type="nucleotide sequence ID" value="NZ_JACWFH010000026.1"/>
</dbReference>
<gene>
    <name evidence="1" type="ORF">H0185_18035</name>
</gene>
<accession>A0ABS7K8R8</accession>
<reference evidence="1 2" key="1">
    <citation type="submission" date="2020-07" db="EMBL/GenBank/DDBJ databases">
        <title>Fungal Genomes of the International Space Station.</title>
        <authorList>
            <person name="Seuylemezian A."/>
            <person name="Singh N.K."/>
            <person name="Wood J."/>
            <person name="Venkateswaran K."/>
        </authorList>
    </citation>
    <scope>NUCLEOTIDE SEQUENCE [LARGE SCALE GENOMIC DNA]</scope>
    <source>
        <strain evidence="1 2">PL-B2</strain>
    </source>
</reference>
<dbReference type="Proteomes" id="UP000769780">
    <property type="component" value="Unassembled WGS sequence"/>
</dbReference>
<protein>
    <submittedName>
        <fullName evidence="1">Uncharacterized protein</fullName>
    </submittedName>
</protein>
<keyword evidence="2" id="KW-1185">Reference proteome</keyword>
<proteinExistence type="predicted"/>
<dbReference type="EMBL" id="JACWFH010000026">
    <property type="protein sequence ID" value="MBY0098667.1"/>
    <property type="molecule type" value="Genomic_DNA"/>
</dbReference>
<evidence type="ECO:0000313" key="2">
    <source>
        <dbReference type="Proteomes" id="UP000769780"/>
    </source>
</evidence>
<evidence type="ECO:0000313" key="1">
    <source>
        <dbReference type="EMBL" id="MBY0098667.1"/>
    </source>
</evidence>
<name>A0ABS7K8R8_9BACI</name>